<dbReference type="EMBL" id="KE525352">
    <property type="protein sequence ID" value="KFB51566.1"/>
    <property type="molecule type" value="Genomic_DNA"/>
</dbReference>
<gene>
    <name evidence="2" type="ORF">ZHAS_00019635</name>
</gene>
<protein>
    <submittedName>
        <fullName evidence="2 3">Uncharacterized protein</fullName>
    </submittedName>
</protein>
<dbReference type="EMBL" id="ATLV01024523">
    <property type="status" value="NOT_ANNOTATED_CDS"/>
    <property type="molecule type" value="Genomic_DNA"/>
</dbReference>
<dbReference type="VEuPathDB" id="VectorBase:ASIC019635"/>
<reference evidence="2 4" key="1">
    <citation type="journal article" date="2014" name="BMC Genomics">
        <title>Genome sequence of Anopheles sinensis provides insight into genetics basis of mosquito competence for malaria parasites.</title>
        <authorList>
            <person name="Zhou D."/>
            <person name="Zhang D."/>
            <person name="Ding G."/>
            <person name="Shi L."/>
            <person name="Hou Q."/>
            <person name="Ye Y."/>
            <person name="Xu Y."/>
            <person name="Zhou H."/>
            <person name="Xiong C."/>
            <person name="Li S."/>
            <person name="Yu J."/>
            <person name="Hong S."/>
            <person name="Yu X."/>
            <person name="Zou P."/>
            <person name="Chen C."/>
            <person name="Chang X."/>
            <person name="Wang W."/>
            <person name="Lv Y."/>
            <person name="Sun Y."/>
            <person name="Ma L."/>
            <person name="Shen B."/>
            <person name="Zhu C."/>
        </authorList>
    </citation>
    <scope>NUCLEOTIDE SEQUENCE [LARGE SCALE GENOMIC DNA]</scope>
</reference>
<dbReference type="AlphaFoldDB" id="A0A084WMX2"/>
<organism evidence="2">
    <name type="scientific">Anopheles sinensis</name>
    <name type="common">Mosquito</name>
    <dbReference type="NCBI Taxonomy" id="74873"/>
    <lineage>
        <taxon>Eukaryota</taxon>
        <taxon>Metazoa</taxon>
        <taxon>Ecdysozoa</taxon>
        <taxon>Arthropoda</taxon>
        <taxon>Hexapoda</taxon>
        <taxon>Insecta</taxon>
        <taxon>Pterygota</taxon>
        <taxon>Neoptera</taxon>
        <taxon>Endopterygota</taxon>
        <taxon>Diptera</taxon>
        <taxon>Nematocera</taxon>
        <taxon>Culicoidea</taxon>
        <taxon>Culicidae</taxon>
        <taxon>Anophelinae</taxon>
        <taxon>Anopheles</taxon>
    </lineage>
</organism>
<sequence>MHRSEDPNRRRFRYVPLRSFGKGMKDAFPNNSNLRRRASGPDFIKPTNQPRQVLSLTTPSVFRFSNNMFPVHSRHLDDTSPRTHTYVNTRANNLPASTRKPSATSREVWSKNPARKRTDSATSRTATFTGAL</sequence>
<dbReference type="Proteomes" id="UP000030765">
    <property type="component" value="Unassembled WGS sequence"/>
</dbReference>
<dbReference type="EnsemblMetazoa" id="ASIC019635-RA">
    <property type="protein sequence ID" value="ASIC019635-PA"/>
    <property type="gene ID" value="ASIC019635"/>
</dbReference>
<accession>A0A084WMX2</accession>
<proteinExistence type="predicted"/>
<evidence type="ECO:0000256" key="1">
    <source>
        <dbReference type="SAM" id="MobiDB-lite"/>
    </source>
</evidence>
<evidence type="ECO:0000313" key="4">
    <source>
        <dbReference type="Proteomes" id="UP000030765"/>
    </source>
</evidence>
<name>A0A084WMX2_ANOSI</name>
<evidence type="ECO:0000313" key="3">
    <source>
        <dbReference type="EnsemblMetazoa" id="ASIC019635-PA"/>
    </source>
</evidence>
<evidence type="ECO:0000313" key="2">
    <source>
        <dbReference type="EMBL" id="KFB51566.1"/>
    </source>
</evidence>
<feature type="compositionally biased region" description="Polar residues" evidence="1">
    <location>
        <begin position="120"/>
        <end position="132"/>
    </location>
</feature>
<keyword evidence="4" id="KW-1185">Reference proteome</keyword>
<feature type="compositionally biased region" description="Polar residues" evidence="1">
    <location>
        <begin position="91"/>
        <end position="107"/>
    </location>
</feature>
<feature type="region of interest" description="Disordered" evidence="1">
    <location>
        <begin position="23"/>
        <end position="48"/>
    </location>
</feature>
<reference evidence="3" key="2">
    <citation type="submission" date="2020-05" db="UniProtKB">
        <authorList>
            <consortium name="EnsemblMetazoa"/>
        </authorList>
    </citation>
    <scope>IDENTIFICATION</scope>
</reference>
<feature type="region of interest" description="Disordered" evidence="1">
    <location>
        <begin position="91"/>
        <end position="132"/>
    </location>
</feature>